<evidence type="ECO:0000313" key="1">
    <source>
        <dbReference type="EMBL" id="QWZ09534.1"/>
    </source>
</evidence>
<dbReference type="KEGG" id="nps:KRR39_07215"/>
<dbReference type="RefSeq" id="WP_216941380.1">
    <property type="nucleotide sequence ID" value="NZ_CP077062.1"/>
</dbReference>
<name>A0A975T274_9ACTN</name>
<organism evidence="1 2">
    <name type="scientific">Nocardioides panacis</name>
    <dbReference type="NCBI Taxonomy" id="2849501"/>
    <lineage>
        <taxon>Bacteria</taxon>
        <taxon>Bacillati</taxon>
        <taxon>Actinomycetota</taxon>
        <taxon>Actinomycetes</taxon>
        <taxon>Propionibacteriales</taxon>
        <taxon>Nocardioidaceae</taxon>
        <taxon>Nocardioides</taxon>
    </lineage>
</organism>
<dbReference type="EMBL" id="CP077062">
    <property type="protein sequence ID" value="QWZ09534.1"/>
    <property type="molecule type" value="Genomic_DNA"/>
</dbReference>
<dbReference type="Proteomes" id="UP000683575">
    <property type="component" value="Chromosome"/>
</dbReference>
<gene>
    <name evidence="1" type="ORF">KRR39_07215</name>
</gene>
<accession>A0A975T274</accession>
<evidence type="ECO:0000313" key="2">
    <source>
        <dbReference type="Proteomes" id="UP000683575"/>
    </source>
</evidence>
<keyword evidence="2" id="KW-1185">Reference proteome</keyword>
<sequence>MSTARPHGVLQNGFDLVDDDERVLATFDGSVWGERGTVTVAGREWGFTRGAGRLLLTEAGRPVAHARRRGLLSPSWEIGYDGRVGTLTKRGVRSPRYELCDGAGTPLGAVAQRSWTGRALDVRLPDALRPETQAFVAAVVLTLMRRARSAGA</sequence>
<proteinExistence type="predicted"/>
<reference evidence="1" key="1">
    <citation type="submission" date="2021-06" db="EMBL/GenBank/DDBJ databases">
        <title>Complete genome sequence of Nocardioides sp. G188.</title>
        <authorList>
            <person name="Im W.-T."/>
        </authorList>
    </citation>
    <scope>NUCLEOTIDE SEQUENCE</scope>
    <source>
        <strain evidence="1">G188</strain>
    </source>
</reference>
<protein>
    <submittedName>
        <fullName evidence="1">Uncharacterized protein</fullName>
    </submittedName>
</protein>
<dbReference type="AlphaFoldDB" id="A0A975T274"/>